<sequence length="133" mass="14203">MSLRLLAAPTALIAAAAAGAALACSCIGYPDAATQLAEARLMVVARAEWTKPERGAAHAGQKVTRFRVVRTIKGETRRAWQIAHHVDGATCGVTFEPGEEYVVIAGAWEGRMSTGLCQQARFPLAHYEAAARR</sequence>
<dbReference type="PROSITE" id="PS51257">
    <property type="entry name" value="PROKAR_LIPOPROTEIN"/>
    <property type="match status" value="1"/>
</dbReference>
<feature type="chain" id="PRO_5031417615" description="Lipoprotein" evidence="1">
    <location>
        <begin position="24"/>
        <end position="133"/>
    </location>
</feature>
<evidence type="ECO:0000256" key="1">
    <source>
        <dbReference type="SAM" id="SignalP"/>
    </source>
</evidence>
<dbReference type="RefSeq" id="WP_154726897.1">
    <property type="nucleotide sequence ID" value="NZ_UXHF01000106.1"/>
</dbReference>
<evidence type="ECO:0000313" key="3">
    <source>
        <dbReference type="Proteomes" id="UP000289220"/>
    </source>
</evidence>
<organism evidence="2 3">
    <name type="scientific">Brevundimonas mediterranea</name>
    <dbReference type="NCBI Taxonomy" id="74329"/>
    <lineage>
        <taxon>Bacteria</taxon>
        <taxon>Pseudomonadati</taxon>
        <taxon>Pseudomonadota</taxon>
        <taxon>Alphaproteobacteria</taxon>
        <taxon>Caulobacterales</taxon>
        <taxon>Caulobacteraceae</taxon>
        <taxon>Brevundimonas</taxon>
    </lineage>
</organism>
<dbReference type="EMBL" id="UXHF01000106">
    <property type="protein sequence ID" value="VDC48600.1"/>
    <property type="molecule type" value="Genomic_DNA"/>
</dbReference>
<reference evidence="2 3" key="1">
    <citation type="submission" date="2018-11" db="EMBL/GenBank/DDBJ databases">
        <authorList>
            <person name="Peiro R."/>
            <person name="Begona"/>
            <person name="Cbmso G."/>
            <person name="Lopez M."/>
            <person name="Gonzalez S."/>
            <person name="Sacristan E."/>
            <person name="Castillo E."/>
        </authorList>
    </citation>
    <scope>NUCLEOTIDE SEQUENCE [LARGE SCALE GENOMIC DNA]</scope>
    <source>
        <strain evidence="2">Brev_genome</strain>
    </source>
</reference>
<keyword evidence="3" id="KW-1185">Reference proteome</keyword>
<feature type="signal peptide" evidence="1">
    <location>
        <begin position="1"/>
        <end position="23"/>
    </location>
</feature>
<comment type="caution">
    <text evidence="2">The sequence shown here is derived from an EMBL/GenBank/DDBJ whole genome shotgun (WGS) entry which is preliminary data.</text>
</comment>
<dbReference type="Gene3D" id="2.40.50.120">
    <property type="match status" value="1"/>
</dbReference>
<dbReference type="SUPFAM" id="SSF50242">
    <property type="entry name" value="TIMP-like"/>
    <property type="match status" value="1"/>
</dbReference>
<gene>
    <name evidence="2" type="ORF">BREV_BREV_03198</name>
</gene>
<evidence type="ECO:0000313" key="2">
    <source>
        <dbReference type="EMBL" id="VDC48600.1"/>
    </source>
</evidence>
<proteinExistence type="predicted"/>
<evidence type="ECO:0008006" key="4">
    <source>
        <dbReference type="Google" id="ProtNLM"/>
    </source>
</evidence>
<accession>A0A7Z9C3H3</accession>
<dbReference type="InterPro" id="IPR008993">
    <property type="entry name" value="TIMP-like_OB-fold"/>
</dbReference>
<dbReference type="AlphaFoldDB" id="A0A7Z9C3H3"/>
<dbReference type="Proteomes" id="UP000289220">
    <property type="component" value="Unassembled WGS sequence"/>
</dbReference>
<keyword evidence="1" id="KW-0732">Signal</keyword>
<name>A0A7Z9C3H3_9CAUL</name>
<protein>
    <recommendedName>
        <fullName evidence="4">Lipoprotein</fullName>
    </recommendedName>
</protein>